<evidence type="ECO:0000313" key="3">
    <source>
        <dbReference type="RefSeq" id="XP_010480818.1"/>
    </source>
</evidence>
<gene>
    <name evidence="3" type="primary">LOC104759607</name>
</gene>
<dbReference type="Pfam" id="PF08284">
    <property type="entry name" value="RVP_2"/>
    <property type="match status" value="1"/>
</dbReference>
<dbReference type="Gene3D" id="2.40.70.10">
    <property type="entry name" value="Acid Proteases"/>
    <property type="match status" value="1"/>
</dbReference>
<dbReference type="PANTHER" id="PTHR15503:SF22">
    <property type="entry name" value="TRANSPOSON TY3-I GAG POLYPROTEIN"/>
    <property type="match status" value="1"/>
</dbReference>
<reference evidence="3" key="2">
    <citation type="submission" date="2025-08" db="UniProtKB">
        <authorList>
            <consortium name="RefSeq"/>
        </authorList>
    </citation>
    <scope>IDENTIFICATION</scope>
    <source>
        <tissue evidence="3">Leaf</tissue>
    </source>
</reference>
<protein>
    <submittedName>
        <fullName evidence="3">Uncharacterized protein LOC104759607</fullName>
    </submittedName>
</protein>
<dbReference type="SUPFAM" id="SSF50630">
    <property type="entry name" value="Acid proteases"/>
    <property type="match status" value="1"/>
</dbReference>
<evidence type="ECO:0000313" key="2">
    <source>
        <dbReference type="Proteomes" id="UP000694864"/>
    </source>
</evidence>
<proteinExistence type="predicted"/>
<accession>A0ABM0X526</accession>
<reference evidence="2" key="1">
    <citation type="journal article" date="2014" name="Nat. Commun.">
        <title>The emerging biofuel crop Camelina sativa retains a highly undifferentiated hexaploid genome structure.</title>
        <authorList>
            <person name="Kagale S."/>
            <person name="Koh C."/>
            <person name="Nixon J."/>
            <person name="Bollina V."/>
            <person name="Clarke W.E."/>
            <person name="Tuteja R."/>
            <person name="Spillane C."/>
            <person name="Robinson S.J."/>
            <person name="Links M.G."/>
            <person name="Clarke C."/>
            <person name="Higgins E.E."/>
            <person name="Huebert T."/>
            <person name="Sharpe A.G."/>
            <person name="Parkin I.A."/>
        </authorList>
    </citation>
    <scope>NUCLEOTIDE SEQUENCE [LARGE SCALE GENOMIC DNA]</scope>
    <source>
        <strain evidence="2">cv. DH55</strain>
    </source>
</reference>
<dbReference type="PANTHER" id="PTHR15503">
    <property type="entry name" value="LDOC1 RELATED"/>
    <property type="match status" value="1"/>
</dbReference>
<dbReference type="InterPro" id="IPR005162">
    <property type="entry name" value="Retrotrans_gag_dom"/>
</dbReference>
<dbReference type="InterPro" id="IPR021109">
    <property type="entry name" value="Peptidase_aspartic_dom_sf"/>
</dbReference>
<keyword evidence="2" id="KW-1185">Reference proteome</keyword>
<dbReference type="Pfam" id="PF03732">
    <property type="entry name" value="Retrotrans_gag"/>
    <property type="match status" value="1"/>
</dbReference>
<dbReference type="RefSeq" id="XP_010480818.1">
    <property type="nucleotide sequence ID" value="XM_010482516.1"/>
</dbReference>
<name>A0ABM0X526_CAMSA</name>
<feature type="domain" description="Retrotransposon gag" evidence="1">
    <location>
        <begin position="116"/>
        <end position="205"/>
    </location>
</feature>
<dbReference type="InterPro" id="IPR032567">
    <property type="entry name" value="RTL1-rel"/>
</dbReference>
<dbReference type="Proteomes" id="UP000694864">
    <property type="component" value="Chromosome 17"/>
</dbReference>
<organism evidence="2 3">
    <name type="scientific">Camelina sativa</name>
    <name type="common">False flax</name>
    <name type="synonym">Myagrum sativum</name>
    <dbReference type="NCBI Taxonomy" id="90675"/>
    <lineage>
        <taxon>Eukaryota</taxon>
        <taxon>Viridiplantae</taxon>
        <taxon>Streptophyta</taxon>
        <taxon>Embryophyta</taxon>
        <taxon>Tracheophyta</taxon>
        <taxon>Spermatophyta</taxon>
        <taxon>Magnoliopsida</taxon>
        <taxon>eudicotyledons</taxon>
        <taxon>Gunneridae</taxon>
        <taxon>Pentapetalae</taxon>
        <taxon>rosids</taxon>
        <taxon>malvids</taxon>
        <taxon>Brassicales</taxon>
        <taxon>Brassicaceae</taxon>
        <taxon>Camelineae</taxon>
        <taxon>Camelina</taxon>
    </lineage>
</organism>
<sequence length="595" mass="67110">MDEYDESEMFTSSEYQENPDRAALKFLCGGYTRVVHTISEHREKFDSMESTLLEMKQTLSQLSNQLGKRPIQAESSHQAPQIEMPVFDGSNAYEWLSKVERFFRVGRYSDLDKLDLVALSLEGDVLKWFNWEMTRREFRSWEEFRRRLFLRFGVAREETPGNRLFAIKQTGTVSAYVMEFEDLSAQVLGLDDSHLEQIFYNGLKPEMKEVMKMKEPVGLDNQKAAVLRMETSLFCQLLSDKTTKSVVTHKPFTSKPVVTYTQPRPLLLQNGGGGAGQAVALPNNQQPTIQPRQRHTAEELDAMRSKGICFKCKGKYSRGHVCPLKELQILTVVEGFELEVLDEELVGGEVVQLGQDPALCCLSLNSFIGRHSPKTIKLVGWIGKSRVVIMIDSGASHNFITPTVATKLRLKISRDDNLEVLLGNGASVHGTGTCRQVHFQILGTTFLTDFVALELGGVDIILGIQWLEMLGPCMVDWKKQEWVCEYNGKTVKFVGDTSLHAPPLLLKSFAVPTSQRSLERELKALPPVQFSSTETNIPVVITQVLEKFAPVFALPTGLPPLRGQEHAIVLKQGVQSITVRPYRYPHATKEIMEKW</sequence>
<dbReference type="GeneID" id="104759607"/>
<dbReference type="CDD" id="cd00303">
    <property type="entry name" value="retropepsin_like"/>
    <property type="match status" value="1"/>
</dbReference>
<evidence type="ECO:0000259" key="1">
    <source>
        <dbReference type="Pfam" id="PF03732"/>
    </source>
</evidence>